<proteinExistence type="predicted"/>
<feature type="compositionally biased region" description="Basic and acidic residues" evidence="1">
    <location>
        <begin position="42"/>
        <end position="61"/>
    </location>
</feature>
<sequence>MRRQVRPRALLPPDGATQVHHRASRVRCQQHHQAVAGTSGEPEGRCREQHGVRGQRTDPRSRVRLRRCHIPASETGERAASTTGTGARRTHQPASPAEEPDRVDLHGDG</sequence>
<dbReference type="AlphaFoldDB" id="A0A9E7GG17"/>
<protein>
    <submittedName>
        <fullName evidence="2">Uncharacterized protein</fullName>
    </submittedName>
</protein>
<gene>
    <name evidence="2" type="ORF">MUK42_11794</name>
</gene>
<feature type="compositionally biased region" description="Basic residues" evidence="1">
    <location>
        <begin position="19"/>
        <end position="30"/>
    </location>
</feature>
<evidence type="ECO:0000313" key="2">
    <source>
        <dbReference type="EMBL" id="URE14050.1"/>
    </source>
</evidence>
<organism evidence="2 3">
    <name type="scientific">Musa troglodytarum</name>
    <name type="common">fe'i banana</name>
    <dbReference type="NCBI Taxonomy" id="320322"/>
    <lineage>
        <taxon>Eukaryota</taxon>
        <taxon>Viridiplantae</taxon>
        <taxon>Streptophyta</taxon>
        <taxon>Embryophyta</taxon>
        <taxon>Tracheophyta</taxon>
        <taxon>Spermatophyta</taxon>
        <taxon>Magnoliopsida</taxon>
        <taxon>Liliopsida</taxon>
        <taxon>Zingiberales</taxon>
        <taxon>Musaceae</taxon>
        <taxon>Musa</taxon>
    </lineage>
</organism>
<name>A0A9E7GG17_9LILI</name>
<evidence type="ECO:0000256" key="1">
    <source>
        <dbReference type="SAM" id="MobiDB-lite"/>
    </source>
</evidence>
<reference evidence="2" key="1">
    <citation type="submission" date="2022-05" db="EMBL/GenBank/DDBJ databases">
        <title>The Musa troglodytarum L. genome provides insights into the mechanism of non-climacteric behaviour and enrichment of carotenoids.</title>
        <authorList>
            <person name="Wang J."/>
        </authorList>
    </citation>
    <scope>NUCLEOTIDE SEQUENCE</scope>
    <source>
        <tissue evidence="2">Leaf</tissue>
    </source>
</reference>
<evidence type="ECO:0000313" key="3">
    <source>
        <dbReference type="Proteomes" id="UP001055439"/>
    </source>
</evidence>
<feature type="region of interest" description="Disordered" evidence="1">
    <location>
        <begin position="1"/>
        <end position="109"/>
    </location>
</feature>
<accession>A0A9E7GG17</accession>
<dbReference type="OrthoDB" id="778083at2759"/>
<feature type="compositionally biased region" description="Low complexity" evidence="1">
    <location>
        <begin position="78"/>
        <end position="87"/>
    </location>
</feature>
<dbReference type="Proteomes" id="UP001055439">
    <property type="component" value="Chromosome 7"/>
</dbReference>
<feature type="compositionally biased region" description="Basic and acidic residues" evidence="1">
    <location>
        <begin position="99"/>
        <end position="109"/>
    </location>
</feature>
<dbReference type="EMBL" id="CP097509">
    <property type="protein sequence ID" value="URE14050.1"/>
    <property type="molecule type" value="Genomic_DNA"/>
</dbReference>
<keyword evidence="3" id="KW-1185">Reference proteome</keyword>